<keyword evidence="7" id="KW-0614">Plasmid</keyword>
<dbReference type="PANTHER" id="PTHR32305:SF15">
    <property type="entry name" value="PROTEIN RHSA-RELATED"/>
    <property type="match status" value="1"/>
</dbReference>
<dbReference type="Pfam" id="PF22178">
    <property type="entry name" value="Gp5_trimer_C"/>
    <property type="match status" value="1"/>
</dbReference>
<dbReference type="InterPro" id="IPR006531">
    <property type="entry name" value="Gp5/Vgr_OB"/>
</dbReference>
<feature type="compositionally biased region" description="Low complexity" evidence="4">
    <location>
        <begin position="662"/>
        <end position="681"/>
    </location>
</feature>
<proteinExistence type="inferred from homology"/>
<dbReference type="Pfam" id="PF04717">
    <property type="entry name" value="Phage_base_V"/>
    <property type="match status" value="1"/>
</dbReference>
<keyword evidence="3" id="KW-0964">Secreted</keyword>
<organism evidence="7 8">
    <name type="scientific">Candidatus Thiodictyon syntrophicum</name>
    <dbReference type="NCBI Taxonomy" id="1166950"/>
    <lineage>
        <taxon>Bacteria</taxon>
        <taxon>Pseudomonadati</taxon>
        <taxon>Pseudomonadota</taxon>
        <taxon>Gammaproteobacteria</taxon>
        <taxon>Chromatiales</taxon>
        <taxon>Chromatiaceae</taxon>
        <taxon>Thiodictyon</taxon>
    </lineage>
</organism>
<reference evidence="7 8" key="1">
    <citation type="submission" date="2017-03" db="EMBL/GenBank/DDBJ databases">
        <title>Complete genome sequence of Candidatus 'Thiodictyon syntrophicum' sp. nov. strain Cad16T, a photolithoautotroph purple sulfur bacterium isolated from an alpine meromictic lake.</title>
        <authorList>
            <person name="Luedin S.M."/>
            <person name="Pothier J.F."/>
            <person name="Danza F."/>
            <person name="Storelli N."/>
            <person name="Wittwer M."/>
            <person name="Tonolla M."/>
        </authorList>
    </citation>
    <scope>NUCLEOTIDE SEQUENCE [LARGE SCALE GENOMIC DNA]</scope>
    <source>
        <strain evidence="7 8">Cad16T</strain>
        <plasmid evidence="8">Plasmid pts485</plasmid>
    </source>
</reference>
<evidence type="ECO:0000256" key="2">
    <source>
        <dbReference type="ARBA" id="ARBA00005558"/>
    </source>
</evidence>
<dbReference type="PANTHER" id="PTHR32305">
    <property type="match status" value="1"/>
</dbReference>
<dbReference type="InterPro" id="IPR017847">
    <property type="entry name" value="T6SS_RhsGE_Vgr_subset"/>
</dbReference>
<dbReference type="InterPro" id="IPR006533">
    <property type="entry name" value="T6SS_Vgr_RhsGE"/>
</dbReference>
<evidence type="ECO:0000256" key="4">
    <source>
        <dbReference type="SAM" id="MobiDB-lite"/>
    </source>
</evidence>
<dbReference type="GO" id="GO:0005576">
    <property type="term" value="C:extracellular region"/>
    <property type="evidence" value="ECO:0007669"/>
    <property type="project" value="UniProtKB-SubCell"/>
</dbReference>
<geneLocation type="plasmid" evidence="8">
    <name>pts485</name>
</geneLocation>
<feature type="domain" description="Gp5/Type VI secretion system Vgr C-terminal trimerisation" evidence="6">
    <location>
        <begin position="478"/>
        <end position="585"/>
    </location>
</feature>
<feature type="compositionally biased region" description="Basic and acidic residues" evidence="4">
    <location>
        <begin position="683"/>
        <end position="693"/>
    </location>
</feature>
<dbReference type="Proteomes" id="UP000232638">
    <property type="component" value="Plasmid pTs485"/>
</dbReference>
<evidence type="ECO:0000256" key="3">
    <source>
        <dbReference type="ARBA" id="ARBA00022525"/>
    </source>
</evidence>
<dbReference type="EMBL" id="CP020372">
    <property type="protein sequence ID" value="AUB85610.1"/>
    <property type="molecule type" value="Genomic_DNA"/>
</dbReference>
<dbReference type="FunFam" id="3.55.50.10:FF:000001">
    <property type="entry name" value="Actin cross-linking toxin VgrG1"/>
    <property type="match status" value="1"/>
</dbReference>
<comment type="similarity">
    <text evidence="2">Belongs to the VgrG protein family.</text>
</comment>
<dbReference type="Gene3D" id="2.40.50.230">
    <property type="entry name" value="Gp5 N-terminal domain"/>
    <property type="match status" value="1"/>
</dbReference>
<sequence>MDRGTRVPTQTARQVAVNSPLGEDVLLFRRLLAHEELGRLFEFRLELLSEQHTLKFDDLLGKNMTVRLSLADAGTRYFNGYVSHLNYQGSSGRYALYTVVLKPWLWFLTRTADCRIFQDQSVPEIVKQVFRDAGFSGAFQDSLSGSYRPREYCVQYRETAFDFVSRLLEQEGIYYYFTHENGKHNLVLADAYSSHGPVPGDATVTYLPPDRRREQLQETISDFTIGRQVQSGGYSLRDFDFKVPQKDLNSVTKQPWPHDGGDLEVFDYPGNYTDRDDGDHYSRIGMEVLGARQEQVSGSGNVRTLAAGSLFTLTGFARADQNREYLLSATDYCIASDDYETTAAATTSLDVKVDFTAIAATVPYRSERVTPKPIVHGPQTAIVAGKAGEEIWVDQHGRIKVLFHWDRYSKADETSSCWVRVAQVWAGKRWGAQALPRIGQEVIVDFLEGDPDRPIVTGRVYNGDCMPGYELPANATLTGIKSCSSKGGGGFNELRFEDRLGEEQVFIHAQKNFDLRVKHDRFEWIGNDRHLIVTRDKLEEVKNKRHEKVGTDHLEEIGGDRHLRVKGKEAIAVSAGRTVKVSGDMVHEFKANHSEKTGAQYFLKALGVVIESSSGITLKCGGNAVVIDPSGVTIKGSLIVIDGALINIASGPGSPPSPGTPGTPVSPLAPNAAAEADQADPGEVSRIKAEQRQRKTGKYGSVQVKPYRAPEPGEGGGDNTQWIDIELVDEAGRPVPGEPYEITLPDGTLASGTLDERGKARVATVASGPCQVSFPAIDQGAWEDS</sequence>
<dbReference type="InterPro" id="IPR054030">
    <property type="entry name" value="Gp5_Vgr_C"/>
</dbReference>
<evidence type="ECO:0000313" key="7">
    <source>
        <dbReference type="EMBL" id="AUB85610.1"/>
    </source>
</evidence>
<dbReference type="SUPFAM" id="SSF69349">
    <property type="entry name" value="Phage fibre proteins"/>
    <property type="match status" value="1"/>
</dbReference>
<feature type="domain" description="Gp5/Type VI secretion system Vgr protein OB-fold" evidence="5">
    <location>
        <begin position="394"/>
        <end position="461"/>
    </location>
</feature>
<dbReference type="Gene3D" id="2.30.110.50">
    <property type="match status" value="1"/>
</dbReference>
<dbReference type="NCBIfam" id="TIGR03361">
    <property type="entry name" value="VI_Rhs_Vgr"/>
    <property type="match status" value="1"/>
</dbReference>
<gene>
    <name evidence="7" type="ORF">THSYN_32425</name>
</gene>
<dbReference type="InterPro" id="IPR050708">
    <property type="entry name" value="T6SS_VgrG/RHS"/>
</dbReference>
<protein>
    <submittedName>
        <fullName evidence="7">Uncharacterized protein</fullName>
    </submittedName>
</protein>
<accession>A0A2K8UJ99</accession>
<dbReference type="SUPFAM" id="SSF69255">
    <property type="entry name" value="gp5 N-terminal domain-like"/>
    <property type="match status" value="1"/>
</dbReference>
<evidence type="ECO:0000313" key="8">
    <source>
        <dbReference type="Proteomes" id="UP000232638"/>
    </source>
</evidence>
<dbReference type="SUPFAM" id="SSF69279">
    <property type="entry name" value="Phage tail proteins"/>
    <property type="match status" value="2"/>
</dbReference>
<feature type="region of interest" description="Disordered" evidence="4">
    <location>
        <begin position="651"/>
        <end position="719"/>
    </location>
</feature>
<dbReference type="AlphaFoldDB" id="A0A2K8UJ99"/>
<dbReference type="Gene3D" id="3.55.50.10">
    <property type="entry name" value="Baseplate protein-like domains"/>
    <property type="match status" value="1"/>
</dbReference>
<dbReference type="KEGG" id="tsy:THSYN_32425"/>
<keyword evidence="8" id="KW-1185">Reference proteome</keyword>
<dbReference type="Pfam" id="PF05954">
    <property type="entry name" value="Phage_GPD"/>
    <property type="match status" value="1"/>
</dbReference>
<dbReference type="InterPro" id="IPR037026">
    <property type="entry name" value="Vgr_OB-fold_dom_sf"/>
</dbReference>
<dbReference type="NCBIfam" id="TIGR01646">
    <property type="entry name" value="vgr_GE"/>
    <property type="match status" value="1"/>
</dbReference>
<dbReference type="Gene3D" id="4.10.220.110">
    <property type="match status" value="1"/>
</dbReference>
<name>A0A2K8UJ99_9GAMM</name>
<evidence type="ECO:0000256" key="1">
    <source>
        <dbReference type="ARBA" id="ARBA00004613"/>
    </source>
</evidence>
<evidence type="ECO:0000259" key="6">
    <source>
        <dbReference type="Pfam" id="PF22178"/>
    </source>
</evidence>
<evidence type="ECO:0000259" key="5">
    <source>
        <dbReference type="Pfam" id="PF04717"/>
    </source>
</evidence>
<comment type="subcellular location">
    <subcellularLocation>
        <location evidence="1">Secreted</location>
    </subcellularLocation>
</comment>